<dbReference type="GeneID" id="62160894"/>
<evidence type="ECO:0000256" key="3">
    <source>
        <dbReference type="ARBA" id="ARBA00022989"/>
    </source>
</evidence>
<evidence type="ECO:0000313" key="9">
    <source>
        <dbReference type="EMBL" id="KAF9877401.1"/>
    </source>
</evidence>
<dbReference type="GO" id="GO:0016020">
    <property type="term" value="C:membrane"/>
    <property type="evidence" value="ECO:0007669"/>
    <property type="project" value="UniProtKB-SubCell"/>
</dbReference>
<feature type="transmembrane region" description="Helical" evidence="7">
    <location>
        <begin position="176"/>
        <end position="197"/>
    </location>
</feature>
<comment type="caution">
    <text evidence="9">The sequence shown here is derived from an EMBL/GenBank/DDBJ whole genome shotgun (WGS) entry which is preliminary data.</text>
</comment>
<dbReference type="InterPro" id="IPR049326">
    <property type="entry name" value="Rhodopsin_dom_fungi"/>
</dbReference>
<organism evidence="9 10">
    <name type="scientific">Colletotrichum karsti</name>
    <dbReference type="NCBI Taxonomy" id="1095194"/>
    <lineage>
        <taxon>Eukaryota</taxon>
        <taxon>Fungi</taxon>
        <taxon>Dikarya</taxon>
        <taxon>Ascomycota</taxon>
        <taxon>Pezizomycotina</taxon>
        <taxon>Sordariomycetes</taxon>
        <taxon>Hypocreomycetidae</taxon>
        <taxon>Glomerellales</taxon>
        <taxon>Glomerellaceae</taxon>
        <taxon>Colletotrichum</taxon>
        <taxon>Colletotrichum boninense species complex</taxon>
    </lineage>
</organism>
<evidence type="ECO:0000256" key="6">
    <source>
        <dbReference type="SAM" id="MobiDB-lite"/>
    </source>
</evidence>
<feature type="transmembrane region" description="Helical" evidence="7">
    <location>
        <begin position="49"/>
        <end position="70"/>
    </location>
</feature>
<feature type="region of interest" description="Disordered" evidence="6">
    <location>
        <begin position="501"/>
        <end position="521"/>
    </location>
</feature>
<accession>A0A9P6IBB9</accession>
<name>A0A9P6IBB9_9PEZI</name>
<keyword evidence="2 7" id="KW-0812">Transmembrane</keyword>
<comment type="subcellular location">
    <subcellularLocation>
        <location evidence="1">Membrane</location>
        <topology evidence="1">Multi-pass membrane protein</topology>
    </subcellularLocation>
</comment>
<dbReference type="Pfam" id="PF20684">
    <property type="entry name" value="Fung_rhodopsin"/>
    <property type="match status" value="1"/>
</dbReference>
<evidence type="ECO:0000256" key="1">
    <source>
        <dbReference type="ARBA" id="ARBA00004141"/>
    </source>
</evidence>
<evidence type="ECO:0000256" key="4">
    <source>
        <dbReference type="ARBA" id="ARBA00023136"/>
    </source>
</evidence>
<keyword evidence="3 7" id="KW-1133">Transmembrane helix</keyword>
<feature type="transmembrane region" description="Helical" evidence="7">
    <location>
        <begin position="90"/>
        <end position="114"/>
    </location>
</feature>
<dbReference type="Proteomes" id="UP000781932">
    <property type="component" value="Unassembled WGS sequence"/>
</dbReference>
<dbReference type="AlphaFoldDB" id="A0A9P6IBB9"/>
<feature type="region of interest" description="Disordered" evidence="6">
    <location>
        <begin position="333"/>
        <end position="397"/>
    </location>
</feature>
<dbReference type="PANTHER" id="PTHR33048">
    <property type="entry name" value="PTH11-LIKE INTEGRAL MEMBRANE PROTEIN (AFU_ORTHOLOGUE AFUA_5G11245)"/>
    <property type="match status" value="1"/>
</dbReference>
<keyword evidence="4 7" id="KW-0472">Membrane</keyword>
<protein>
    <recommendedName>
        <fullName evidence="8">Rhodopsin domain-containing protein</fullName>
    </recommendedName>
</protein>
<reference evidence="9" key="2">
    <citation type="submission" date="2020-11" db="EMBL/GenBank/DDBJ databases">
        <title>Whole genome sequencing of Colletotrichum sp.</title>
        <authorList>
            <person name="Li H."/>
        </authorList>
    </citation>
    <scope>NUCLEOTIDE SEQUENCE</scope>
    <source>
        <strain evidence="9">CkLH20</strain>
    </source>
</reference>
<dbReference type="OrthoDB" id="3923077at2759"/>
<sequence>MVDVDVDPNRPHRVLAVAILFLRLTPVAVALRLYSKVFITRAFSSDDKVLCLLQVVFTTFLITEILGVVYGTGRDATEIPRADRRTALQYFFAGELLYLLTTILLKVCVGILLLRIAIVPTHIWILRILLLSTLVFGALYLFLIAFQCRPVHTFWDQGPRTPGHCFGRNIVLGTTFTAASLNCVADWTFGILSLFIVWSLDLRLKTKVLVILLLGFASIVSIATIIRAVTVPSVLSEENFLRDTAYFAIWSTVEPGIGITAACAPSLTPLVRHLCGKGKQEDDRGPWRTRSLPNISVTNETMPKKFFTSSLSRSESPAAMEMPRLRFDDFTYESRISGPDSQPPRPGPPRNRSSWAFPLRSGSGSSSSSAPGLEPCANTNPGKSASAGGMLSEPPSSGIMKTMEIELSYEERRWTTRHERLMPRDECMNLRPQSLAVIRRLTSGEVPLLPGGNISPVSADFDIEAGFPSATFRHSSPPEASWEWPESSQAILRAEEGMGTSSLHVGLSNPVRGENGQIGDS</sequence>
<keyword evidence="10" id="KW-1185">Reference proteome</keyword>
<evidence type="ECO:0000256" key="2">
    <source>
        <dbReference type="ARBA" id="ARBA00022692"/>
    </source>
</evidence>
<evidence type="ECO:0000256" key="7">
    <source>
        <dbReference type="SAM" id="Phobius"/>
    </source>
</evidence>
<comment type="similarity">
    <text evidence="5">Belongs to the SAT4 family.</text>
</comment>
<dbReference type="RefSeq" id="XP_038746862.1">
    <property type="nucleotide sequence ID" value="XM_038887820.1"/>
</dbReference>
<dbReference type="EMBL" id="JAATWM020000014">
    <property type="protein sequence ID" value="KAF9877401.1"/>
    <property type="molecule type" value="Genomic_DNA"/>
</dbReference>
<evidence type="ECO:0000256" key="5">
    <source>
        <dbReference type="ARBA" id="ARBA00038359"/>
    </source>
</evidence>
<reference evidence="9" key="1">
    <citation type="submission" date="2020-03" db="EMBL/GenBank/DDBJ databases">
        <authorList>
            <person name="He L."/>
        </authorList>
    </citation>
    <scope>NUCLEOTIDE SEQUENCE</scope>
    <source>
        <strain evidence="9">CkLH20</strain>
    </source>
</reference>
<feature type="domain" description="Rhodopsin" evidence="8">
    <location>
        <begin position="31"/>
        <end position="272"/>
    </location>
</feature>
<evidence type="ECO:0000259" key="8">
    <source>
        <dbReference type="Pfam" id="PF20684"/>
    </source>
</evidence>
<evidence type="ECO:0000313" key="10">
    <source>
        <dbReference type="Proteomes" id="UP000781932"/>
    </source>
</evidence>
<feature type="transmembrane region" description="Helical" evidence="7">
    <location>
        <begin position="126"/>
        <end position="146"/>
    </location>
</feature>
<dbReference type="InterPro" id="IPR052337">
    <property type="entry name" value="SAT4-like"/>
</dbReference>
<proteinExistence type="inferred from homology"/>
<feature type="transmembrane region" description="Helical" evidence="7">
    <location>
        <begin position="14"/>
        <end position="34"/>
    </location>
</feature>
<gene>
    <name evidence="9" type="ORF">CkaCkLH20_05101</name>
</gene>
<feature type="transmembrane region" description="Helical" evidence="7">
    <location>
        <begin position="209"/>
        <end position="229"/>
    </location>
</feature>
<dbReference type="PANTHER" id="PTHR33048:SF96">
    <property type="entry name" value="INTEGRAL MEMBRANE PROTEIN"/>
    <property type="match status" value="1"/>
</dbReference>